<feature type="compositionally biased region" description="Basic and acidic residues" evidence="1">
    <location>
        <begin position="240"/>
        <end position="257"/>
    </location>
</feature>
<dbReference type="HOGENOM" id="CLU_066846_1_0_6"/>
<dbReference type="Proteomes" id="UP000007257">
    <property type="component" value="Chromosome"/>
</dbReference>
<proteinExistence type="predicted"/>
<sequence>MATKAKRFRICTEGATTDGREITRDWIEQMAATYDPKVYGARINMEHIKGYFPDSAFRMYGDVTGVYAEEVADGALKGKLALYADIDPTPDLVSMVKARQKVYTSIEVNPSFSDTGKAYLIGLAVTDSPASLGTEYLQFSAKAQQNPLASRKQDAGNLFTAAEETAFEFVEEAPAAPSLFSRVKQLLSSKSASDDARFKDVHDAVEVVVEHVETGLQASEEKLSALENTVTQRLNALEQNAKDDREQFSTLKGKLEKSAPQSYTQRPVSSGGGKGDAAHFTDC</sequence>
<dbReference type="KEGG" id="rah:Rahaq_0580"/>
<dbReference type="eggNOG" id="ENOG502ZBY8">
    <property type="taxonomic scope" value="Bacteria"/>
</dbReference>
<feature type="compositionally biased region" description="Polar residues" evidence="1">
    <location>
        <begin position="259"/>
        <end position="268"/>
    </location>
</feature>
<name>A0A0H3F5X5_RAHSY</name>
<evidence type="ECO:0000256" key="1">
    <source>
        <dbReference type="SAM" id="MobiDB-lite"/>
    </source>
</evidence>
<dbReference type="RefSeq" id="WP_013573913.1">
    <property type="nucleotide sequence ID" value="NC_015061.1"/>
</dbReference>
<reference evidence="3" key="1">
    <citation type="submission" date="2011-01" db="EMBL/GenBank/DDBJ databases">
        <title>Complete sequence of chromosome of Rahnella sp. Y9602.</title>
        <authorList>
            <consortium name="US DOE Joint Genome Institute"/>
            <person name="Lucas S."/>
            <person name="Copeland A."/>
            <person name="Lapidus A."/>
            <person name="Cheng J.-F."/>
            <person name="Goodwin L."/>
            <person name="Pitluck S."/>
            <person name="Lu M."/>
            <person name="Detter J.C."/>
            <person name="Han C."/>
            <person name="Tapia R."/>
            <person name="Land M."/>
            <person name="Hauser L."/>
            <person name="Kyrpides N."/>
            <person name="Ivanova N."/>
            <person name="Ovchinnikova G."/>
            <person name="Pagani I."/>
            <person name="Sobecky P.A."/>
            <person name="Martinez R.J."/>
            <person name="Woyke T."/>
        </authorList>
    </citation>
    <scope>NUCLEOTIDE SEQUENCE [LARGE SCALE GENOMIC DNA]</scope>
    <source>
        <strain evidence="3">Y9602</strain>
    </source>
</reference>
<organism evidence="2 3">
    <name type="scientific">Rahnella sp. (strain Y9602)</name>
    <dbReference type="NCBI Taxonomy" id="2703885"/>
    <lineage>
        <taxon>Bacteria</taxon>
        <taxon>Pseudomonadati</taxon>
        <taxon>Pseudomonadota</taxon>
        <taxon>Gammaproteobacteria</taxon>
        <taxon>Enterobacterales</taxon>
        <taxon>Yersiniaceae</taxon>
        <taxon>Rahnella</taxon>
    </lineage>
</organism>
<feature type="region of interest" description="Disordered" evidence="1">
    <location>
        <begin position="240"/>
        <end position="283"/>
    </location>
</feature>
<reference evidence="2 3" key="2">
    <citation type="journal article" date="2012" name="J. Bacteriol.">
        <title>Complete Genome Sequence of Rahnella sp. Strain Y9602, a Gammaproteobacterium Isolate from Metal- and Radionuclide-Contaminated Soil.</title>
        <authorList>
            <person name="Martinez R.J."/>
            <person name="Bruce D."/>
            <person name="Detter C."/>
            <person name="Goodwin L.A."/>
            <person name="Han J."/>
            <person name="Han C.S."/>
            <person name="Held B."/>
            <person name="Land M.L."/>
            <person name="Mikhailova N."/>
            <person name="Nolan M."/>
            <person name="Pennacchio L."/>
            <person name="Pitluck S."/>
            <person name="Tapia R."/>
            <person name="Woyke T."/>
            <person name="Sobecky P.A."/>
        </authorList>
    </citation>
    <scope>NUCLEOTIDE SEQUENCE [LARGE SCALE GENOMIC DNA]</scope>
    <source>
        <strain evidence="2 3">Y9602</strain>
    </source>
</reference>
<dbReference type="EMBL" id="CP002505">
    <property type="protein sequence ID" value="ADW72207.1"/>
    <property type="molecule type" value="Genomic_DNA"/>
</dbReference>
<accession>A0A0H3F5X5</accession>
<protein>
    <submittedName>
        <fullName evidence="2">Capsid scaffolding</fullName>
    </submittedName>
</protein>
<dbReference type="Pfam" id="PF05929">
    <property type="entry name" value="Phage_GPO"/>
    <property type="match status" value="1"/>
</dbReference>
<evidence type="ECO:0000313" key="3">
    <source>
        <dbReference type="Proteomes" id="UP000007257"/>
    </source>
</evidence>
<dbReference type="OrthoDB" id="5625143at2"/>
<dbReference type="AlphaFoldDB" id="A0A0H3F5X5"/>
<evidence type="ECO:0000313" key="2">
    <source>
        <dbReference type="EMBL" id="ADW72207.1"/>
    </source>
</evidence>
<dbReference type="InterPro" id="IPR009228">
    <property type="entry name" value="Capsid_scaffold_GpO"/>
</dbReference>
<gene>
    <name evidence="2" type="ordered locus">Rahaq_0580</name>
</gene>